<dbReference type="OrthoDB" id="9796019at2"/>
<keyword evidence="1" id="KW-0805">Transcription regulation</keyword>
<dbReference type="AlphaFoldDB" id="A0A1L9AVK4"/>
<name>A0A1L9AVK4_9BACT</name>
<dbReference type="InterPro" id="IPR011075">
    <property type="entry name" value="TetR_C"/>
</dbReference>
<dbReference type="SUPFAM" id="SSF46689">
    <property type="entry name" value="Homeodomain-like"/>
    <property type="match status" value="1"/>
</dbReference>
<dbReference type="Gene3D" id="1.10.10.60">
    <property type="entry name" value="Homeodomain-like"/>
    <property type="match status" value="1"/>
</dbReference>
<evidence type="ECO:0000256" key="5">
    <source>
        <dbReference type="SAM" id="MobiDB-lite"/>
    </source>
</evidence>
<dbReference type="PANTHER" id="PTHR30055">
    <property type="entry name" value="HTH-TYPE TRANSCRIPTIONAL REGULATOR RUTR"/>
    <property type="match status" value="1"/>
</dbReference>
<feature type="region of interest" description="Disordered" evidence="5">
    <location>
        <begin position="1"/>
        <end position="22"/>
    </location>
</feature>
<comment type="caution">
    <text evidence="7">The sequence shown here is derived from an EMBL/GenBank/DDBJ whole genome shotgun (WGS) entry which is preliminary data.</text>
</comment>
<evidence type="ECO:0000259" key="6">
    <source>
        <dbReference type="PROSITE" id="PS50977"/>
    </source>
</evidence>
<feature type="domain" description="HTH tetR-type" evidence="6">
    <location>
        <begin position="21"/>
        <end position="81"/>
    </location>
</feature>
<feature type="compositionally biased region" description="Basic and acidic residues" evidence="5">
    <location>
        <begin position="1"/>
        <end position="11"/>
    </location>
</feature>
<dbReference type="PANTHER" id="PTHR30055:SF148">
    <property type="entry name" value="TETR-FAMILY TRANSCRIPTIONAL REGULATOR"/>
    <property type="match status" value="1"/>
</dbReference>
<dbReference type="GO" id="GO:0000976">
    <property type="term" value="F:transcription cis-regulatory region binding"/>
    <property type="evidence" value="ECO:0007669"/>
    <property type="project" value="TreeGrafter"/>
</dbReference>
<keyword evidence="2 4" id="KW-0238">DNA-binding</keyword>
<dbReference type="GO" id="GO:0003700">
    <property type="term" value="F:DNA-binding transcription factor activity"/>
    <property type="evidence" value="ECO:0007669"/>
    <property type="project" value="TreeGrafter"/>
</dbReference>
<dbReference type="InterPro" id="IPR001647">
    <property type="entry name" value="HTH_TetR"/>
</dbReference>
<evidence type="ECO:0000313" key="7">
    <source>
        <dbReference type="EMBL" id="OJH34042.1"/>
    </source>
</evidence>
<organism evidence="7 8">
    <name type="scientific">Cystobacter ferrugineus</name>
    <dbReference type="NCBI Taxonomy" id="83449"/>
    <lineage>
        <taxon>Bacteria</taxon>
        <taxon>Pseudomonadati</taxon>
        <taxon>Myxococcota</taxon>
        <taxon>Myxococcia</taxon>
        <taxon>Myxococcales</taxon>
        <taxon>Cystobacterineae</taxon>
        <taxon>Archangiaceae</taxon>
        <taxon>Cystobacter</taxon>
    </lineage>
</organism>
<feature type="DNA-binding region" description="H-T-H motif" evidence="4">
    <location>
        <begin position="44"/>
        <end position="63"/>
    </location>
</feature>
<evidence type="ECO:0000256" key="1">
    <source>
        <dbReference type="ARBA" id="ARBA00023015"/>
    </source>
</evidence>
<dbReference type="Pfam" id="PF16859">
    <property type="entry name" value="TetR_C_11"/>
    <property type="match status" value="1"/>
</dbReference>
<reference evidence="8" key="1">
    <citation type="submission" date="2016-11" db="EMBL/GenBank/DDBJ databases">
        <authorList>
            <person name="Shukria A."/>
            <person name="Stevens D.C."/>
        </authorList>
    </citation>
    <scope>NUCLEOTIDE SEQUENCE [LARGE SCALE GENOMIC DNA]</scope>
    <source>
        <strain evidence="8">Cbfe23</strain>
    </source>
</reference>
<dbReference type="Pfam" id="PF00440">
    <property type="entry name" value="TetR_N"/>
    <property type="match status" value="1"/>
</dbReference>
<evidence type="ECO:0000256" key="4">
    <source>
        <dbReference type="PROSITE-ProRule" id="PRU00335"/>
    </source>
</evidence>
<keyword evidence="3" id="KW-0804">Transcription</keyword>
<dbReference type="InterPro" id="IPR050109">
    <property type="entry name" value="HTH-type_TetR-like_transc_reg"/>
</dbReference>
<dbReference type="EMBL" id="MPIN01000023">
    <property type="protein sequence ID" value="OJH34042.1"/>
    <property type="molecule type" value="Genomic_DNA"/>
</dbReference>
<dbReference type="InterPro" id="IPR036271">
    <property type="entry name" value="Tet_transcr_reg_TetR-rel_C_sf"/>
</dbReference>
<gene>
    <name evidence="7" type="ORF">BON30_45370</name>
</gene>
<dbReference type="STRING" id="83449.BON30_45370"/>
<evidence type="ECO:0000256" key="2">
    <source>
        <dbReference type="ARBA" id="ARBA00023125"/>
    </source>
</evidence>
<accession>A0A1L9AVK4</accession>
<evidence type="ECO:0000313" key="8">
    <source>
        <dbReference type="Proteomes" id="UP000182229"/>
    </source>
</evidence>
<protein>
    <recommendedName>
        <fullName evidence="6">HTH tetR-type domain-containing protein</fullName>
    </recommendedName>
</protein>
<evidence type="ECO:0000256" key="3">
    <source>
        <dbReference type="ARBA" id="ARBA00023163"/>
    </source>
</evidence>
<keyword evidence="8" id="KW-1185">Reference proteome</keyword>
<proteinExistence type="predicted"/>
<dbReference type="SUPFAM" id="SSF48498">
    <property type="entry name" value="Tetracyclin repressor-like, C-terminal domain"/>
    <property type="match status" value="1"/>
</dbReference>
<dbReference type="InterPro" id="IPR009057">
    <property type="entry name" value="Homeodomain-like_sf"/>
</dbReference>
<dbReference type="PROSITE" id="PS50977">
    <property type="entry name" value="HTH_TETR_2"/>
    <property type="match status" value="1"/>
</dbReference>
<dbReference type="Gene3D" id="1.10.357.10">
    <property type="entry name" value="Tetracycline Repressor, domain 2"/>
    <property type="match status" value="1"/>
</dbReference>
<sequence length="216" mass="24418">MRSRGKAEPRPPPRPKQLRGEDLEKKVLEVVLSELDRVGHEKLAIEQVAARAGVNKVTLYRHWPTKLELSRAAVLLVAGETPSQPDTGTLRGDLLEQFRALRAQAREPSRRAVFRLLFDARPGDPIGELVHEIRKEKDAQVMRIYERAIERGELRPDADPRLIHGLLFGAMLGFELLRWGDEEGAPLEAVIDLVLVGVQPPPKSEQRRPARRTHAR</sequence>
<dbReference type="Proteomes" id="UP000182229">
    <property type="component" value="Unassembled WGS sequence"/>
</dbReference>
<reference evidence="7 8" key="2">
    <citation type="submission" date="2016-12" db="EMBL/GenBank/DDBJ databases">
        <title>Draft Genome Sequence of Cystobacter ferrugineus Strain Cbfe23.</title>
        <authorList>
            <person name="Akbar S."/>
            <person name="Dowd S.E."/>
            <person name="Stevens D.C."/>
        </authorList>
    </citation>
    <scope>NUCLEOTIDE SEQUENCE [LARGE SCALE GENOMIC DNA]</scope>
    <source>
        <strain evidence="7 8">Cbfe23</strain>
    </source>
</reference>